<evidence type="ECO:0000256" key="2">
    <source>
        <dbReference type="ARBA" id="ARBA00023315"/>
    </source>
</evidence>
<keyword evidence="2" id="KW-0012">Acyltransferase</keyword>
<organism evidence="4 5">
    <name type="scientific">Haematobacter genomosp. 1</name>
    <dbReference type="NCBI Taxonomy" id="366618"/>
    <lineage>
        <taxon>Bacteria</taxon>
        <taxon>Pseudomonadati</taxon>
        <taxon>Pseudomonadota</taxon>
        <taxon>Alphaproteobacteria</taxon>
        <taxon>Rhodobacterales</taxon>
        <taxon>Paracoccaceae</taxon>
        <taxon>Haematobacter</taxon>
    </lineage>
</organism>
<comment type="caution">
    <text evidence="4">The sequence shown here is derived from an EMBL/GenBank/DDBJ whole genome shotgun (WGS) entry which is preliminary data.</text>
</comment>
<dbReference type="CDD" id="cd04301">
    <property type="entry name" value="NAT_SF"/>
    <property type="match status" value="1"/>
</dbReference>
<dbReference type="Gene3D" id="3.40.630.30">
    <property type="match status" value="1"/>
</dbReference>
<dbReference type="InterPro" id="IPR000182">
    <property type="entry name" value="GNAT_dom"/>
</dbReference>
<dbReference type="EMBL" id="NIPW01000011">
    <property type="protein sequence ID" value="OWJ78476.1"/>
    <property type="molecule type" value="Genomic_DNA"/>
</dbReference>
<dbReference type="PANTHER" id="PTHR43877">
    <property type="entry name" value="AMINOALKYLPHOSPHONATE N-ACETYLTRANSFERASE-RELATED-RELATED"/>
    <property type="match status" value="1"/>
</dbReference>
<evidence type="ECO:0000313" key="5">
    <source>
        <dbReference type="Proteomes" id="UP000196878"/>
    </source>
</evidence>
<dbReference type="InterPro" id="IPR016181">
    <property type="entry name" value="Acyl_CoA_acyltransferase"/>
</dbReference>
<feature type="domain" description="N-acetyltransferase" evidence="3">
    <location>
        <begin position="4"/>
        <end position="149"/>
    </location>
</feature>
<gene>
    <name evidence="4" type="ORF">CDV49_08570</name>
</gene>
<dbReference type="Proteomes" id="UP000196878">
    <property type="component" value="Unassembled WGS sequence"/>
</dbReference>
<dbReference type="AlphaFoldDB" id="A0A212AC59"/>
<proteinExistence type="predicted"/>
<sequence length="150" mass="16591">MTRLVIRRAEIDDEPWIRVCAERAYARYVPSIGRKPAPMTADFGSQIAAGQVHVGLGERGPLGFIVFYPQWDHMLLENVAVSPEAAGQGVGRALIAFCEAQAAGMAGVRLYTNAKMAENLAIYPRLGYVETGRRQEDGFDRVYFEKPFPA</sequence>
<name>A0A212AC59_9RHOB</name>
<dbReference type="InterPro" id="IPR050832">
    <property type="entry name" value="Bact_Acetyltransf"/>
</dbReference>
<dbReference type="RefSeq" id="WP_088215134.1">
    <property type="nucleotide sequence ID" value="NZ_NIPW01000011.1"/>
</dbReference>
<keyword evidence="5" id="KW-1185">Reference proteome</keyword>
<accession>A0A212AC59</accession>
<dbReference type="GO" id="GO:0016747">
    <property type="term" value="F:acyltransferase activity, transferring groups other than amino-acyl groups"/>
    <property type="evidence" value="ECO:0007669"/>
    <property type="project" value="InterPro"/>
</dbReference>
<evidence type="ECO:0000259" key="3">
    <source>
        <dbReference type="PROSITE" id="PS51186"/>
    </source>
</evidence>
<dbReference type="SUPFAM" id="SSF55729">
    <property type="entry name" value="Acyl-CoA N-acyltransferases (Nat)"/>
    <property type="match status" value="1"/>
</dbReference>
<dbReference type="OrthoDB" id="281808at2"/>
<protein>
    <submittedName>
        <fullName evidence="4">GNAT family N-acetyltransferase</fullName>
    </submittedName>
</protein>
<keyword evidence="1 4" id="KW-0808">Transferase</keyword>
<evidence type="ECO:0000313" key="4">
    <source>
        <dbReference type="EMBL" id="OWJ78476.1"/>
    </source>
</evidence>
<reference evidence="4 5" key="1">
    <citation type="submission" date="2016-12" db="EMBL/GenBank/DDBJ databases">
        <title>Comparison of Traditional DNA-DNA Hybridization with In Silico Genomic Analysis.</title>
        <authorList>
            <person name="Nicholson A.C."/>
            <person name="Humrighouse B.W."/>
            <person name="Graziano J."/>
            <person name="Lasker B."/>
            <person name="Whitney A.M."/>
            <person name="Mcquiston J.R."/>
        </authorList>
    </citation>
    <scope>NUCLEOTIDE SEQUENCE [LARGE SCALE GENOMIC DNA]</scope>
    <source>
        <strain evidence="4 5">H2240</strain>
    </source>
</reference>
<evidence type="ECO:0000256" key="1">
    <source>
        <dbReference type="ARBA" id="ARBA00022679"/>
    </source>
</evidence>
<dbReference type="PANTHER" id="PTHR43877:SF2">
    <property type="entry name" value="AMINOALKYLPHOSPHONATE N-ACETYLTRANSFERASE-RELATED"/>
    <property type="match status" value="1"/>
</dbReference>
<dbReference type="Pfam" id="PF13508">
    <property type="entry name" value="Acetyltransf_7"/>
    <property type="match status" value="1"/>
</dbReference>
<dbReference type="PROSITE" id="PS51186">
    <property type="entry name" value="GNAT"/>
    <property type="match status" value="1"/>
</dbReference>